<dbReference type="PANTHER" id="PTHR11223">
    <property type="entry name" value="EXPORTIN 1/5"/>
    <property type="match status" value="1"/>
</dbReference>
<comment type="subcellular location">
    <subcellularLocation>
        <location evidence="1">Nucleus</location>
    </subcellularLocation>
</comment>
<dbReference type="GO" id="GO:0005049">
    <property type="term" value="F:nuclear export signal receptor activity"/>
    <property type="evidence" value="ECO:0000318"/>
    <property type="project" value="GO_Central"/>
</dbReference>
<evidence type="ECO:0000256" key="4">
    <source>
        <dbReference type="ARBA" id="ARBA00022927"/>
    </source>
</evidence>
<reference evidence="7" key="2">
    <citation type="journal article" date="2007" name="Science">
        <title>Draft genome sequence of the sexually transmitted pathogen Trichomonas vaginalis.</title>
        <authorList>
            <person name="Carlton J.M."/>
            <person name="Hirt R.P."/>
            <person name="Silva J.C."/>
            <person name="Delcher A.L."/>
            <person name="Schatz M."/>
            <person name="Zhao Q."/>
            <person name="Wortman J.R."/>
            <person name="Bidwell S.L."/>
            <person name="Alsmark U.C.M."/>
            <person name="Besteiro S."/>
            <person name="Sicheritz-Ponten T."/>
            <person name="Noel C.J."/>
            <person name="Dacks J.B."/>
            <person name="Foster P.G."/>
            <person name="Simillion C."/>
            <person name="Van de Peer Y."/>
            <person name="Miranda-Saavedra D."/>
            <person name="Barton G.J."/>
            <person name="Westrop G.D."/>
            <person name="Mueller S."/>
            <person name="Dessi D."/>
            <person name="Fiori P.L."/>
            <person name="Ren Q."/>
            <person name="Paulsen I."/>
            <person name="Zhang H."/>
            <person name="Bastida-Corcuera F.D."/>
            <person name="Simoes-Barbosa A."/>
            <person name="Brown M.T."/>
            <person name="Hayes R.D."/>
            <person name="Mukherjee M."/>
            <person name="Okumura C.Y."/>
            <person name="Schneider R."/>
            <person name="Smith A.J."/>
            <person name="Vanacova S."/>
            <person name="Villalvazo M."/>
            <person name="Haas B.J."/>
            <person name="Pertea M."/>
            <person name="Feldblyum T.V."/>
            <person name="Utterback T.R."/>
            <person name="Shu C.L."/>
            <person name="Osoegawa K."/>
            <person name="de Jong P.J."/>
            <person name="Hrdy I."/>
            <person name="Horvathova L."/>
            <person name="Zubacova Z."/>
            <person name="Dolezal P."/>
            <person name="Malik S.B."/>
            <person name="Logsdon J.M. Jr."/>
            <person name="Henze K."/>
            <person name="Gupta A."/>
            <person name="Wang C.C."/>
            <person name="Dunne R.L."/>
            <person name="Upcroft J.A."/>
            <person name="Upcroft P."/>
            <person name="White O."/>
            <person name="Salzberg S.L."/>
            <person name="Tang P."/>
            <person name="Chiu C.-H."/>
            <person name="Lee Y.-S."/>
            <person name="Embley T.M."/>
            <person name="Coombs G.H."/>
            <person name="Mottram J.C."/>
            <person name="Tachezy J."/>
            <person name="Fraser-Liggett C.M."/>
            <person name="Johnson P.J."/>
        </authorList>
    </citation>
    <scope>NUCLEOTIDE SEQUENCE [LARGE SCALE GENOMIC DNA]</scope>
    <source>
        <strain evidence="7">G3</strain>
    </source>
</reference>
<dbReference type="KEGG" id="tva:4761519"/>
<dbReference type="InterPro" id="IPR011989">
    <property type="entry name" value="ARM-like"/>
</dbReference>
<dbReference type="PANTHER" id="PTHR11223:SF2">
    <property type="entry name" value="EXPORTIN-1"/>
    <property type="match status" value="1"/>
</dbReference>
<dbReference type="GO" id="GO:0005634">
    <property type="term" value="C:nucleus"/>
    <property type="evidence" value="ECO:0000318"/>
    <property type="project" value="GO_Central"/>
</dbReference>
<dbReference type="InterPro" id="IPR045065">
    <property type="entry name" value="XPO1/5"/>
</dbReference>
<organism evidence="7 8">
    <name type="scientific">Trichomonas vaginalis (strain ATCC PRA-98 / G3)</name>
    <dbReference type="NCBI Taxonomy" id="412133"/>
    <lineage>
        <taxon>Eukaryota</taxon>
        <taxon>Metamonada</taxon>
        <taxon>Parabasalia</taxon>
        <taxon>Trichomonadida</taxon>
        <taxon>Trichomonadidae</taxon>
        <taxon>Trichomonas</taxon>
    </lineage>
</organism>
<protein>
    <recommendedName>
        <fullName evidence="6">Exportin-1 C-terminal domain-containing protein</fullName>
    </recommendedName>
</protein>
<dbReference type="STRING" id="5722.A2EUG9"/>
<reference evidence="7" key="1">
    <citation type="submission" date="2006-10" db="EMBL/GenBank/DDBJ databases">
        <authorList>
            <person name="Amadeo P."/>
            <person name="Zhao Q."/>
            <person name="Wortman J."/>
            <person name="Fraser-Liggett C."/>
            <person name="Carlton J."/>
        </authorList>
    </citation>
    <scope>NUCLEOTIDE SEQUENCE</scope>
    <source>
        <strain evidence="7">G3</strain>
    </source>
</reference>
<evidence type="ECO:0000259" key="6">
    <source>
        <dbReference type="SMART" id="SM01102"/>
    </source>
</evidence>
<dbReference type="Pfam" id="PF08767">
    <property type="entry name" value="CRM1_C"/>
    <property type="match status" value="1"/>
</dbReference>
<evidence type="ECO:0000313" key="7">
    <source>
        <dbReference type="EMBL" id="EAY03671.1"/>
    </source>
</evidence>
<evidence type="ECO:0000256" key="5">
    <source>
        <dbReference type="ARBA" id="ARBA00023242"/>
    </source>
</evidence>
<dbReference type="OrthoDB" id="27218at2759"/>
<name>A2EUG9_TRIV3</name>
<keyword evidence="3" id="KW-0813">Transport</keyword>
<dbReference type="GO" id="GO:0000055">
    <property type="term" value="P:ribosomal large subunit export from nucleus"/>
    <property type="evidence" value="ECO:0000318"/>
    <property type="project" value="GO_Central"/>
</dbReference>
<dbReference type="GO" id="GO:0000056">
    <property type="term" value="P:ribosomal small subunit export from nucleus"/>
    <property type="evidence" value="ECO:0000318"/>
    <property type="project" value="GO_Central"/>
</dbReference>
<dbReference type="EMBL" id="DS113497">
    <property type="protein sequence ID" value="EAY03671.1"/>
    <property type="molecule type" value="Genomic_DNA"/>
</dbReference>
<dbReference type="SMR" id="A2EUG9"/>
<evidence type="ECO:0000256" key="2">
    <source>
        <dbReference type="ARBA" id="ARBA00009466"/>
    </source>
</evidence>
<dbReference type="InterPro" id="IPR014877">
    <property type="entry name" value="XPO1_C_dom"/>
</dbReference>
<dbReference type="SUPFAM" id="SSF48371">
    <property type="entry name" value="ARM repeat"/>
    <property type="match status" value="1"/>
</dbReference>
<dbReference type="VEuPathDB" id="TrichDB:TVAGG3_0363680"/>
<feature type="domain" description="Exportin-1 C-terminal" evidence="6">
    <location>
        <begin position="284"/>
        <end position="579"/>
    </location>
</feature>
<dbReference type="OMA" id="REPYICE"/>
<dbReference type="GO" id="GO:0005737">
    <property type="term" value="C:cytoplasm"/>
    <property type="evidence" value="ECO:0000318"/>
    <property type="project" value="GO_Central"/>
</dbReference>
<dbReference type="VEuPathDB" id="TrichDB:TVAG_031700"/>
<evidence type="ECO:0000256" key="1">
    <source>
        <dbReference type="ARBA" id="ARBA00004123"/>
    </source>
</evidence>
<evidence type="ECO:0000313" key="8">
    <source>
        <dbReference type="Proteomes" id="UP000001542"/>
    </source>
</evidence>
<dbReference type="SMART" id="SM01102">
    <property type="entry name" value="CRM1_C"/>
    <property type="match status" value="1"/>
</dbReference>
<evidence type="ECO:0000256" key="3">
    <source>
        <dbReference type="ARBA" id="ARBA00022448"/>
    </source>
</evidence>
<gene>
    <name evidence="7" type="ORF">TVAG_031700</name>
</gene>
<proteinExistence type="inferred from homology"/>
<keyword evidence="5" id="KW-0539">Nucleus</keyword>
<dbReference type="eggNOG" id="KOG2020">
    <property type="taxonomic scope" value="Eukaryota"/>
</dbReference>
<dbReference type="AlphaFoldDB" id="A2EUG9"/>
<keyword evidence="8" id="KW-1185">Reference proteome</keyword>
<keyword evidence="4" id="KW-0653">Protein transport</keyword>
<dbReference type="InParanoid" id="A2EUG9"/>
<comment type="similarity">
    <text evidence="2">Belongs to the exportin family.</text>
</comment>
<dbReference type="InterPro" id="IPR016024">
    <property type="entry name" value="ARM-type_fold"/>
</dbReference>
<accession>A2EUG9</accession>
<dbReference type="Gene3D" id="1.25.10.10">
    <property type="entry name" value="Leucine-rich Repeat Variant"/>
    <property type="match status" value="1"/>
</dbReference>
<dbReference type="GO" id="GO:0006611">
    <property type="term" value="P:protein export from nucleus"/>
    <property type="evidence" value="ECO:0007669"/>
    <property type="project" value="InterPro"/>
</dbReference>
<dbReference type="Proteomes" id="UP000001542">
    <property type="component" value="Unassembled WGS sequence"/>
</dbReference>
<sequence length="631" mass="72739">MPSPHQSTSFCESDGTEHRRLISGHGFGSQYSNAREILVFITNLDTQATLLAFKERHSEFTNGTLDPNGILSMSYAYGAVAGAIVSEIEDELNPSFFEPYLRIMTEDTEHGELFKAAAIGFMFMCTQYTDFLKRNTEYFVMTFTKIIESMQYDIIEIQEYAVDTLKKIGCRCKDEFYTATGDMTLITSIIEQTEIIIHPLFSDFVPPMFEFIGIVVLAAPVESRHELSNQIMEFLVQKMNEAWEKISQNDFESYEDFFVIIGCIDKTVAYLHEFIPDLIKQSAQFFINYYQRFSDLIKQFYADPRVDYWRETAASMRIRSILLSYLCLLCHVIRDDVFASEFLISNVLIYVLDEFSSSLSCFRVPKVFEYCSNIIKYYGNLVAPYLDEILNKLYRPVVSIVGDELNEIPEFRDSFLTFMRHLCLDSPRFIAMIPEEDQDSFIECLKWGCNHPMSNTNEIAIRAMNELINGLSRIGGEIFEQFCERNAMDLMLFAFQVLADTSTKSSFRYQVMLIKTIVNLQIIKQQAIELGSSLCQMFPTETPSEIGDILTVLFNENTPDEEFRNCLKNFLVSVRQISSMDPDLIIIEMDEMKKNLKHQFEDVPGFIDFTSESMEESAVSHIANELASLHF</sequence>